<reference evidence="1 2" key="1">
    <citation type="submission" date="2016-10" db="EMBL/GenBank/DDBJ databases">
        <authorList>
            <person name="de Groot N.N."/>
        </authorList>
    </citation>
    <scope>NUCLEOTIDE SEQUENCE [LARGE SCALE GENOMIC DNA]</scope>
    <source>
        <strain evidence="1 2">DSM 43357</strain>
    </source>
</reference>
<sequence>MTSDGDHPGRHSWTFLSNHAHVLACLDRDPDATMREVAAQVGITLRGVQAIVADLAREGYVHVERQGRRNHYTVLRDRPLRHPLERHASVGGLLGALRPEQAAHRADVG</sequence>
<name>A0A1H7UBW1_9ACTN</name>
<dbReference type="Gene3D" id="1.10.10.10">
    <property type="entry name" value="Winged helix-like DNA-binding domain superfamily/Winged helix DNA-binding domain"/>
    <property type="match status" value="1"/>
</dbReference>
<dbReference type="RefSeq" id="WP_218153994.1">
    <property type="nucleotide sequence ID" value="NZ_FOBF01000008.1"/>
</dbReference>
<dbReference type="InterPro" id="IPR036388">
    <property type="entry name" value="WH-like_DNA-bd_sf"/>
</dbReference>
<accession>A0A1H7UBW1</accession>
<dbReference type="SUPFAM" id="SSF46785">
    <property type="entry name" value="Winged helix' DNA-binding domain"/>
    <property type="match status" value="1"/>
</dbReference>
<keyword evidence="2" id="KW-1185">Reference proteome</keyword>
<dbReference type="InterPro" id="IPR036390">
    <property type="entry name" value="WH_DNA-bd_sf"/>
</dbReference>
<protein>
    <submittedName>
        <fullName evidence="1">Winged helix-turn-helix DNA-binding</fullName>
    </submittedName>
</protein>
<keyword evidence="1" id="KW-0238">DNA-binding</keyword>
<dbReference type="AlphaFoldDB" id="A0A1H7UBW1"/>
<dbReference type="Pfam" id="PF13412">
    <property type="entry name" value="HTH_24"/>
    <property type="match status" value="1"/>
</dbReference>
<proteinExistence type="predicted"/>
<dbReference type="Proteomes" id="UP000198953">
    <property type="component" value="Unassembled WGS sequence"/>
</dbReference>
<evidence type="ECO:0000313" key="1">
    <source>
        <dbReference type="EMBL" id="SEL94234.1"/>
    </source>
</evidence>
<evidence type="ECO:0000313" key="2">
    <source>
        <dbReference type="Proteomes" id="UP000198953"/>
    </source>
</evidence>
<dbReference type="EMBL" id="FOBF01000008">
    <property type="protein sequence ID" value="SEL94234.1"/>
    <property type="molecule type" value="Genomic_DNA"/>
</dbReference>
<dbReference type="STRING" id="46177.SAMN05660976_03743"/>
<dbReference type="GO" id="GO:0003677">
    <property type="term" value="F:DNA binding"/>
    <property type="evidence" value="ECO:0007669"/>
    <property type="project" value="UniProtKB-KW"/>
</dbReference>
<gene>
    <name evidence="1" type="ORF">SAMN05660976_03743</name>
</gene>
<organism evidence="1 2">
    <name type="scientific">Nonomuraea pusilla</name>
    <dbReference type="NCBI Taxonomy" id="46177"/>
    <lineage>
        <taxon>Bacteria</taxon>
        <taxon>Bacillati</taxon>
        <taxon>Actinomycetota</taxon>
        <taxon>Actinomycetes</taxon>
        <taxon>Streptosporangiales</taxon>
        <taxon>Streptosporangiaceae</taxon>
        <taxon>Nonomuraea</taxon>
    </lineage>
</organism>